<name>A0ABD2AIV0_VESSQ</name>
<protein>
    <submittedName>
        <fullName evidence="1">Uncharacterized protein</fullName>
    </submittedName>
</protein>
<dbReference type="Proteomes" id="UP001607302">
    <property type="component" value="Unassembled WGS sequence"/>
</dbReference>
<dbReference type="AlphaFoldDB" id="A0ABD2AIV0"/>
<evidence type="ECO:0000313" key="2">
    <source>
        <dbReference type="Proteomes" id="UP001607302"/>
    </source>
</evidence>
<evidence type="ECO:0000313" key="1">
    <source>
        <dbReference type="EMBL" id="KAL2719570.1"/>
    </source>
</evidence>
<sequence>MNKRNSLRVVLCSLKPRVPLHYSSLSSRQRWEGFKNSVIENLQRNVSPTVTPTRSIGMDDYQRQRGNVELFEGVADRWRGATAWRTTMHLVHVHRPSPSLSLSLSLSLSNIFTALRPHAAHRTPANPPPNPTNDVRDVKTHCDISLCPALCPACSTATAADADATATAAAAAA</sequence>
<comment type="caution">
    <text evidence="1">The sequence shown here is derived from an EMBL/GenBank/DDBJ whole genome shotgun (WGS) entry which is preliminary data.</text>
</comment>
<proteinExistence type="predicted"/>
<accession>A0ABD2AIV0</accession>
<feature type="non-terminal residue" evidence="1">
    <location>
        <position position="173"/>
    </location>
</feature>
<gene>
    <name evidence="1" type="ORF">V1478_011032</name>
</gene>
<reference evidence="1 2" key="1">
    <citation type="journal article" date="2024" name="Ann. Entomol. Soc. Am.">
        <title>Genomic analyses of the southern and eastern yellowjacket wasps (Hymenoptera: Vespidae) reveal evolutionary signatures of social life.</title>
        <authorList>
            <person name="Catto M.A."/>
            <person name="Caine P.B."/>
            <person name="Orr S.E."/>
            <person name="Hunt B.G."/>
            <person name="Goodisman M.A.D."/>
        </authorList>
    </citation>
    <scope>NUCLEOTIDE SEQUENCE [LARGE SCALE GENOMIC DNA]</scope>
    <source>
        <strain evidence="1">233</strain>
        <tissue evidence="1">Head and thorax</tissue>
    </source>
</reference>
<keyword evidence="2" id="KW-1185">Reference proteome</keyword>
<dbReference type="EMBL" id="JAUDFV010000149">
    <property type="protein sequence ID" value="KAL2719570.1"/>
    <property type="molecule type" value="Genomic_DNA"/>
</dbReference>
<organism evidence="1 2">
    <name type="scientific">Vespula squamosa</name>
    <name type="common">Southern yellow jacket</name>
    <name type="synonym">Wasp</name>
    <dbReference type="NCBI Taxonomy" id="30214"/>
    <lineage>
        <taxon>Eukaryota</taxon>
        <taxon>Metazoa</taxon>
        <taxon>Ecdysozoa</taxon>
        <taxon>Arthropoda</taxon>
        <taxon>Hexapoda</taxon>
        <taxon>Insecta</taxon>
        <taxon>Pterygota</taxon>
        <taxon>Neoptera</taxon>
        <taxon>Endopterygota</taxon>
        <taxon>Hymenoptera</taxon>
        <taxon>Apocrita</taxon>
        <taxon>Aculeata</taxon>
        <taxon>Vespoidea</taxon>
        <taxon>Vespidae</taxon>
        <taxon>Vespinae</taxon>
        <taxon>Vespula</taxon>
    </lineage>
</organism>